<dbReference type="RefSeq" id="XP_041787169.1">
    <property type="nucleotide sequence ID" value="XM_041931235.1"/>
</dbReference>
<dbReference type="InterPro" id="IPR001202">
    <property type="entry name" value="WW_dom"/>
</dbReference>
<proteinExistence type="predicted"/>
<dbReference type="VEuPathDB" id="VectorBase:AMEM21_003019"/>
<dbReference type="PROSITE" id="PS50020">
    <property type="entry name" value="WW_DOMAIN_2"/>
    <property type="match status" value="1"/>
</dbReference>
<dbReference type="RefSeq" id="XP_041787170.1">
    <property type="nucleotide sequence ID" value="XM_041931236.1"/>
</dbReference>
<evidence type="ECO:0000313" key="4">
    <source>
        <dbReference type="Proteomes" id="UP000075903"/>
    </source>
</evidence>
<dbReference type="GeneID" id="121602458"/>
<dbReference type="VEuPathDB" id="VectorBase:AMEM015718"/>
<organism evidence="3 4">
    <name type="scientific">Anopheles merus</name>
    <name type="common">Mosquito</name>
    <dbReference type="NCBI Taxonomy" id="30066"/>
    <lineage>
        <taxon>Eukaryota</taxon>
        <taxon>Metazoa</taxon>
        <taxon>Ecdysozoa</taxon>
        <taxon>Arthropoda</taxon>
        <taxon>Hexapoda</taxon>
        <taxon>Insecta</taxon>
        <taxon>Pterygota</taxon>
        <taxon>Neoptera</taxon>
        <taxon>Endopterygota</taxon>
        <taxon>Diptera</taxon>
        <taxon>Nematocera</taxon>
        <taxon>Culicoidea</taxon>
        <taxon>Culicidae</taxon>
        <taxon>Anophelinae</taxon>
        <taxon>Anopheles</taxon>
    </lineage>
</organism>
<dbReference type="AlphaFoldDB" id="A0A182VIV3"/>
<feature type="compositionally biased region" description="Basic and acidic residues" evidence="1">
    <location>
        <begin position="75"/>
        <end position="86"/>
    </location>
</feature>
<feature type="region of interest" description="Disordered" evidence="1">
    <location>
        <begin position="75"/>
        <end position="99"/>
    </location>
</feature>
<name>A0A182VIV3_ANOME</name>
<keyword evidence="4" id="KW-1185">Reference proteome</keyword>
<evidence type="ECO:0000259" key="2">
    <source>
        <dbReference type="PROSITE" id="PS50020"/>
    </source>
</evidence>
<reference evidence="3" key="1">
    <citation type="submission" date="2020-05" db="UniProtKB">
        <authorList>
            <consortium name="EnsemblMetazoa"/>
        </authorList>
    </citation>
    <scope>IDENTIFICATION</scope>
    <source>
        <strain evidence="3">MAF</strain>
    </source>
</reference>
<feature type="domain" description="WW" evidence="2">
    <location>
        <begin position="151"/>
        <end position="184"/>
    </location>
</feature>
<dbReference type="Proteomes" id="UP000075903">
    <property type="component" value="Unassembled WGS sequence"/>
</dbReference>
<evidence type="ECO:0000256" key="1">
    <source>
        <dbReference type="SAM" id="MobiDB-lite"/>
    </source>
</evidence>
<evidence type="ECO:0000313" key="3">
    <source>
        <dbReference type="EnsemblMetazoa" id="AMEM015718-PA"/>
    </source>
</evidence>
<feature type="region of interest" description="Disordered" evidence="1">
    <location>
        <begin position="1"/>
        <end position="37"/>
    </location>
</feature>
<dbReference type="KEGG" id="amer:121602458"/>
<sequence length="235" mass="27612">MPPKKPGKKVTIQLRPLQRARGSSFEQDPAAGTSSGAPVKAVLKKSRYKIYEIPRKSEFSEYLLKLRREQERLEQDDADLRVEPPAHEAAGPSRQAEARPKLIMFDNPISPVRQGSVVEYRPKERHPFKELVSNYLRRSSHPKQLLGLYKIPVVKNWEQVFEDSLRKMAAERSTRREQWKQPRLQWLDDLEEANRQLPEPTRNRRNMFDPSICCFLAWCGGRRRRRRLGQRWSDA</sequence>
<protein>
    <submittedName>
        <fullName evidence="3">WW domain-containing protein</fullName>
    </submittedName>
</protein>
<dbReference type="EnsemblMetazoa" id="AMEM015718-RA">
    <property type="protein sequence ID" value="AMEM015718-PA"/>
    <property type="gene ID" value="AMEM015718"/>
</dbReference>
<accession>A0A182VIV3</accession>